<dbReference type="EC" id="2.7.7.7" evidence="1"/>
<dbReference type="NCBIfam" id="TIGR00678">
    <property type="entry name" value="holB"/>
    <property type="match status" value="1"/>
</dbReference>
<dbReference type="InterPro" id="IPR004622">
    <property type="entry name" value="DNA_pol_HolB"/>
</dbReference>
<evidence type="ECO:0000256" key="3">
    <source>
        <dbReference type="ARBA" id="ARBA00022679"/>
    </source>
</evidence>
<dbReference type="GO" id="GO:0003677">
    <property type="term" value="F:DNA binding"/>
    <property type="evidence" value="ECO:0007669"/>
    <property type="project" value="InterPro"/>
</dbReference>
<dbReference type="GO" id="GO:0008408">
    <property type="term" value="F:3'-5' exonuclease activity"/>
    <property type="evidence" value="ECO:0007669"/>
    <property type="project" value="InterPro"/>
</dbReference>
<keyword evidence="10" id="KW-1185">Reference proteome</keyword>
<evidence type="ECO:0000256" key="6">
    <source>
        <dbReference type="ARBA" id="ARBA00022932"/>
    </source>
</evidence>
<dbReference type="Pfam" id="PF13177">
    <property type="entry name" value="DNA_pol3_delta2"/>
    <property type="match status" value="1"/>
</dbReference>
<keyword evidence="6" id="KW-0239">DNA-directed DNA polymerase</keyword>
<dbReference type="Pfam" id="PF09115">
    <property type="entry name" value="DNApol3-delta_C"/>
    <property type="match status" value="1"/>
</dbReference>
<dbReference type="EMBL" id="CP011801">
    <property type="protein sequence ID" value="ALA59831.1"/>
    <property type="molecule type" value="Genomic_DNA"/>
</dbReference>
<evidence type="ECO:0000256" key="2">
    <source>
        <dbReference type="ARBA" id="ARBA00014363"/>
    </source>
</evidence>
<dbReference type="KEGG" id="nmv:NITMOv2_3439"/>
<organism evidence="9 10">
    <name type="scientific">Nitrospira moscoviensis</name>
    <dbReference type="NCBI Taxonomy" id="42253"/>
    <lineage>
        <taxon>Bacteria</taxon>
        <taxon>Pseudomonadati</taxon>
        <taxon>Nitrospirota</taxon>
        <taxon>Nitrospiria</taxon>
        <taxon>Nitrospirales</taxon>
        <taxon>Nitrospiraceae</taxon>
        <taxon>Nitrospira</taxon>
    </lineage>
</organism>
<dbReference type="GO" id="GO:0009360">
    <property type="term" value="C:DNA polymerase III complex"/>
    <property type="evidence" value="ECO:0007669"/>
    <property type="project" value="InterPro"/>
</dbReference>
<dbReference type="GO" id="GO:0006261">
    <property type="term" value="P:DNA-templated DNA replication"/>
    <property type="evidence" value="ECO:0007669"/>
    <property type="project" value="TreeGrafter"/>
</dbReference>
<evidence type="ECO:0000256" key="7">
    <source>
        <dbReference type="ARBA" id="ARBA00049244"/>
    </source>
</evidence>
<dbReference type="SUPFAM" id="SSF52540">
    <property type="entry name" value="P-loop containing nucleoside triphosphate hydrolases"/>
    <property type="match status" value="1"/>
</dbReference>
<dbReference type="PANTHER" id="PTHR11669:SF8">
    <property type="entry name" value="DNA POLYMERASE III SUBUNIT DELTA"/>
    <property type="match status" value="1"/>
</dbReference>
<dbReference type="PATRIC" id="fig|42253.5.peg.3392"/>
<comment type="catalytic activity">
    <reaction evidence="7">
        <text>DNA(n) + a 2'-deoxyribonucleoside 5'-triphosphate = DNA(n+1) + diphosphate</text>
        <dbReference type="Rhea" id="RHEA:22508"/>
        <dbReference type="Rhea" id="RHEA-COMP:17339"/>
        <dbReference type="Rhea" id="RHEA-COMP:17340"/>
        <dbReference type="ChEBI" id="CHEBI:33019"/>
        <dbReference type="ChEBI" id="CHEBI:61560"/>
        <dbReference type="ChEBI" id="CHEBI:173112"/>
        <dbReference type="EC" id="2.7.7.7"/>
    </reaction>
</comment>
<reference evidence="9 10" key="1">
    <citation type="journal article" date="2015" name="Proc. Natl. Acad. Sci. U.S.A.">
        <title>Expanded metabolic versatility of ubiquitous nitrite-oxidizing bacteria from the genus Nitrospira.</title>
        <authorList>
            <person name="Koch H."/>
            <person name="Lucker S."/>
            <person name="Albertsen M."/>
            <person name="Kitzinger K."/>
            <person name="Herbold C."/>
            <person name="Spieck E."/>
            <person name="Nielsen P.H."/>
            <person name="Wagner M."/>
            <person name="Daims H."/>
        </authorList>
    </citation>
    <scope>NUCLEOTIDE SEQUENCE [LARGE SCALE GENOMIC DNA]</scope>
    <source>
        <strain evidence="9 10">NSP M-1</strain>
    </source>
</reference>
<evidence type="ECO:0000313" key="10">
    <source>
        <dbReference type="Proteomes" id="UP000069205"/>
    </source>
</evidence>
<evidence type="ECO:0000256" key="1">
    <source>
        <dbReference type="ARBA" id="ARBA00012417"/>
    </source>
</evidence>
<evidence type="ECO:0000313" key="9">
    <source>
        <dbReference type="EMBL" id="ALA59831.1"/>
    </source>
</evidence>
<dbReference type="AlphaFoldDB" id="A0A0K2GFV6"/>
<dbReference type="Gene3D" id="3.40.50.300">
    <property type="entry name" value="P-loop containing nucleotide triphosphate hydrolases"/>
    <property type="match status" value="1"/>
</dbReference>
<name>A0A0K2GFV6_NITMO</name>
<dbReference type="InterPro" id="IPR015199">
    <property type="entry name" value="DNA_pol_III_delta_C"/>
</dbReference>
<gene>
    <name evidence="9" type="primary">holB</name>
    <name evidence="9" type="ORF">NITMOv2_3439</name>
</gene>
<proteinExistence type="predicted"/>
<dbReference type="PANTHER" id="PTHR11669">
    <property type="entry name" value="REPLICATION FACTOR C / DNA POLYMERASE III GAMMA-TAU SUBUNIT"/>
    <property type="match status" value="1"/>
</dbReference>
<dbReference type="Proteomes" id="UP000069205">
    <property type="component" value="Chromosome"/>
</dbReference>
<protein>
    <recommendedName>
        <fullName evidence="2">DNA polymerase III subunit delta'</fullName>
        <ecNumber evidence="1">2.7.7.7</ecNumber>
    </recommendedName>
</protein>
<dbReference type="InterPro" id="IPR050238">
    <property type="entry name" value="DNA_Rep/Repair_Clamp_Loader"/>
</dbReference>
<feature type="domain" description="DNA polymerase III delta subunit C-terminal" evidence="8">
    <location>
        <begin position="241"/>
        <end position="352"/>
    </location>
</feature>
<keyword evidence="3 9" id="KW-0808">Transferase</keyword>
<keyword evidence="4 9" id="KW-0548">Nucleotidyltransferase</keyword>
<dbReference type="GO" id="GO:0003887">
    <property type="term" value="F:DNA-directed DNA polymerase activity"/>
    <property type="evidence" value="ECO:0007669"/>
    <property type="project" value="UniProtKB-KW"/>
</dbReference>
<keyword evidence="5" id="KW-0235">DNA replication</keyword>
<evidence type="ECO:0000259" key="8">
    <source>
        <dbReference type="Pfam" id="PF09115"/>
    </source>
</evidence>
<accession>A0A0K2GFV6</accession>
<evidence type="ECO:0000256" key="4">
    <source>
        <dbReference type="ARBA" id="ARBA00022695"/>
    </source>
</evidence>
<sequence>MTAAPPACRPIASTVPSRVQSAMPFRDITGHERPIGILQAALRNQRLAHAYLFHGDTGIGKHLTATRLVQTLYCERPPASGDPDSCGSCRACQQVAARTHPDYTVIEPDPELATPQIKIEQVRDIEQQFVYRPLMGERKVCLIDRADCMTIGAANALLKTLEEPPGHGLFILITGRPHALPITIRSRCQSLRFTAPARTQVEAALILTREIPPADARFLAVLADGRIGEALAMDLAEARARQEECLTLVDPATLTSTPALLSAAESLAKADRGAEILAWLARWIRDLVLVSVGGDQDQLLHLDRLTALQQYAGRADVGMLLDLLRDIERTEQQATRHLNLHMALETSLLRLREALGLAPAGAAA</sequence>
<dbReference type="InterPro" id="IPR027417">
    <property type="entry name" value="P-loop_NTPase"/>
</dbReference>
<dbReference type="STRING" id="42253.NITMOv2_3439"/>
<evidence type="ECO:0000256" key="5">
    <source>
        <dbReference type="ARBA" id="ARBA00022705"/>
    </source>
</evidence>